<keyword evidence="1" id="KW-0812">Transmembrane</keyword>
<evidence type="ECO:0000313" key="3">
    <source>
        <dbReference type="Proteomes" id="UP000230750"/>
    </source>
</evidence>
<name>A0A2G8L7D5_STIJA</name>
<keyword evidence="1" id="KW-1133">Transmembrane helix</keyword>
<sequence length="161" mass="18716">MEEKTSTNAAMEDVRVYITIDPKDLNKLRDRQVREYQSKCYIHSDVKRLFRDAWEDLGVQTNCQFIVSSRGLVLCLIMILSIILIILVATQWFFERSQALEYCEYLDPAVLFLSYLCESDRLDKLVSSHALVIAVVSDRLNITTDLRIFAEVFSDEYSVML</sequence>
<proteinExistence type="predicted"/>
<gene>
    <name evidence="2" type="ORF">BSL78_06944</name>
</gene>
<evidence type="ECO:0000313" key="2">
    <source>
        <dbReference type="EMBL" id="PIK56158.1"/>
    </source>
</evidence>
<keyword evidence="1" id="KW-0472">Membrane</keyword>
<dbReference type="AlphaFoldDB" id="A0A2G8L7D5"/>
<accession>A0A2G8L7D5</accession>
<comment type="caution">
    <text evidence="2">The sequence shown here is derived from an EMBL/GenBank/DDBJ whole genome shotgun (WGS) entry which is preliminary data.</text>
</comment>
<reference evidence="2 3" key="1">
    <citation type="journal article" date="2017" name="PLoS Biol.">
        <title>The sea cucumber genome provides insights into morphological evolution and visceral regeneration.</title>
        <authorList>
            <person name="Zhang X."/>
            <person name="Sun L."/>
            <person name="Yuan J."/>
            <person name="Sun Y."/>
            <person name="Gao Y."/>
            <person name="Zhang L."/>
            <person name="Li S."/>
            <person name="Dai H."/>
            <person name="Hamel J.F."/>
            <person name="Liu C."/>
            <person name="Yu Y."/>
            <person name="Liu S."/>
            <person name="Lin W."/>
            <person name="Guo K."/>
            <person name="Jin S."/>
            <person name="Xu P."/>
            <person name="Storey K.B."/>
            <person name="Huan P."/>
            <person name="Zhang T."/>
            <person name="Zhou Y."/>
            <person name="Zhang J."/>
            <person name="Lin C."/>
            <person name="Li X."/>
            <person name="Xing L."/>
            <person name="Huo D."/>
            <person name="Sun M."/>
            <person name="Wang L."/>
            <person name="Mercier A."/>
            <person name="Li F."/>
            <person name="Yang H."/>
            <person name="Xiang J."/>
        </authorList>
    </citation>
    <scope>NUCLEOTIDE SEQUENCE [LARGE SCALE GENOMIC DNA]</scope>
    <source>
        <strain evidence="2">Shaxun</strain>
        <tissue evidence="2">Muscle</tissue>
    </source>
</reference>
<feature type="transmembrane region" description="Helical" evidence="1">
    <location>
        <begin position="72"/>
        <end position="94"/>
    </location>
</feature>
<dbReference type="EMBL" id="MRZV01000186">
    <property type="protein sequence ID" value="PIK56158.1"/>
    <property type="molecule type" value="Genomic_DNA"/>
</dbReference>
<protein>
    <submittedName>
        <fullName evidence="2">Uncharacterized protein</fullName>
    </submittedName>
</protein>
<evidence type="ECO:0000256" key="1">
    <source>
        <dbReference type="SAM" id="Phobius"/>
    </source>
</evidence>
<keyword evidence="3" id="KW-1185">Reference proteome</keyword>
<organism evidence="2 3">
    <name type="scientific">Stichopus japonicus</name>
    <name type="common">Sea cucumber</name>
    <dbReference type="NCBI Taxonomy" id="307972"/>
    <lineage>
        <taxon>Eukaryota</taxon>
        <taxon>Metazoa</taxon>
        <taxon>Echinodermata</taxon>
        <taxon>Eleutherozoa</taxon>
        <taxon>Echinozoa</taxon>
        <taxon>Holothuroidea</taxon>
        <taxon>Aspidochirotacea</taxon>
        <taxon>Aspidochirotida</taxon>
        <taxon>Stichopodidae</taxon>
        <taxon>Apostichopus</taxon>
    </lineage>
</organism>
<dbReference type="Proteomes" id="UP000230750">
    <property type="component" value="Unassembled WGS sequence"/>
</dbReference>